<feature type="coiled-coil region" evidence="1">
    <location>
        <begin position="225"/>
        <end position="252"/>
    </location>
</feature>
<proteinExistence type="predicted"/>
<dbReference type="OrthoDB" id="5549748at2759"/>
<dbReference type="Proteomes" id="UP000077115">
    <property type="component" value="Unassembled WGS sequence"/>
</dbReference>
<dbReference type="STRING" id="403673.A0A177WMR0"/>
<reference evidence="4 5" key="1">
    <citation type="submission" date="2006-10" db="EMBL/GenBank/DDBJ databases">
        <title>The Genome Sequence of Batrachochytrium dendrobatidis JEL423.</title>
        <authorList>
            <consortium name="The Broad Institute Genome Sequencing Platform"/>
            <person name="Birren B."/>
            <person name="Lander E."/>
            <person name="Galagan J."/>
            <person name="Cuomo C."/>
            <person name="Devon K."/>
            <person name="Jaffe D."/>
            <person name="Butler J."/>
            <person name="Alvarez P."/>
            <person name="Gnerre S."/>
            <person name="Grabherr M."/>
            <person name="Kleber M."/>
            <person name="Mauceli E."/>
            <person name="Brockman W."/>
            <person name="Young S."/>
            <person name="LaButti K."/>
            <person name="Sykes S."/>
            <person name="DeCaprio D."/>
            <person name="Crawford M."/>
            <person name="Koehrsen M."/>
            <person name="Engels R."/>
            <person name="Montgomery P."/>
            <person name="Pearson M."/>
            <person name="Howarth C."/>
            <person name="Larson L."/>
            <person name="White J."/>
            <person name="O'Leary S."/>
            <person name="Kodira C."/>
            <person name="Zeng Q."/>
            <person name="Yandava C."/>
            <person name="Alvarado L."/>
            <person name="Longcore J."/>
            <person name="James T."/>
        </authorList>
    </citation>
    <scope>NUCLEOTIDE SEQUENCE [LARGE SCALE GENOMIC DNA]</scope>
    <source>
        <strain evidence="4 5">JEL423</strain>
    </source>
</reference>
<feature type="region of interest" description="Disordered" evidence="2">
    <location>
        <begin position="115"/>
        <end position="137"/>
    </location>
</feature>
<evidence type="ECO:0000313" key="5">
    <source>
        <dbReference type="Proteomes" id="UP000077115"/>
    </source>
</evidence>
<evidence type="ECO:0000256" key="1">
    <source>
        <dbReference type="SAM" id="Coils"/>
    </source>
</evidence>
<dbReference type="VEuPathDB" id="FungiDB:BDEG_24618"/>
<protein>
    <recommendedName>
        <fullName evidence="3">BAR domain-containing protein</fullName>
    </recommendedName>
</protein>
<gene>
    <name evidence="4" type="ORF">BDEG_24618</name>
</gene>
<feature type="domain" description="BAR" evidence="3">
    <location>
        <begin position="29"/>
        <end position="297"/>
    </location>
</feature>
<evidence type="ECO:0000313" key="4">
    <source>
        <dbReference type="EMBL" id="OAJ40944.1"/>
    </source>
</evidence>
<evidence type="ECO:0000256" key="2">
    <source>
        <dbReference type="SAM" id="MobiDB-lite"/>
    </source>
</evidence>
<evidence type="ECO:0000259" key="3">
    <source>
        <dbReference type="SMART" id="SM00721"/>
    </source>
</evidence>
<accession>A0A177WMR0</accession>
<dbReference type="SUPFAM" id="SSF103657">
    <property type="entry name" value="BAR/IMD domain-like"/>
    <property type="match status" value="1"/>
</dbReference>
<dbReference type="eggNOG" id="ENOG502QQ2V">
    <property type="taxonomic scope" value="Eukaryota"/>
</dbReference>
<dbReference type="InterPro" id="IPR004148">
    <property type="entry name" value="BAR_dom"/>
</dbReference>
<dbReference type="Pfam" id="PF10455">
    <property type="entry name" value="BAR_2"/>
    <property type="match status" value="1"/>
</dbReference>
<organism evidence="4 5">
    <name type="scientific">Batrachochytrium dendrobatidis (strain JEL423)</name>
    <dbReference type="NCBI Taxonomy" id="403673"/>
    <lineage>
        <taxon>Eukaryota</taxon>
        <taxon>Fungi</taxon>
        <taxon>Fungi incertae sedis</taxon>
        <taxon>Chytridiomycota</taxon>
        <taxon>Chytridiomycota incertae sedis</taxon>
        <taxon>Chytridiomycetes</taxon>
        <taxon>Rhizophydiales</taxon>
        <taxon>Rhizophydiales incertae sedis</taxon>
        <taxon>Batrachochytrium</taxon>
    </lineage>
</organism>
<feature type="compositionally biased region" description="Polar residues" evidence="2">
    <location>
        <begin position="128"/>
        <end position="137"/>
    </location>
</feature>
<dbReference type="InterPro" id="IPR027267">
    <property type="entry name" value="AH/BAR_dom_sf"/>
</dbReference>
<sequence>MNDQLNSAGAQINSVLSSFGRSMAPLGRDIGKQWVQVQQFAKERMNGGVDATELPSEYRLLEEKVDKVKMLYESFLKVSRNYTLPAYDYEPALNDKVLDFANTFSSNATSLAGQLSGGQLGAAPGARQTPQPETPTSLSHAFAKAAYQGAELVHPEEPLAAALKKFGAAEERAGNMRIKQDQDATAKFHNPLMQKMNLKMAEAIKSRRNVQSVRLIYDACRARLKTAAPEKAEALRTEMEKAEDEFVIAVDDSMGKMKLVVENSDLLRSLADLVAIQLQYHKSVYEVLAEVSPEIDELVVTNEAIYTAAAQH</sequence>
<dbReference type="AlphaFoldDB" id="A0A177WMR0"/>
<dbReference type="GO" id="GO:0005737">
    <property type="term" value="C:cytoplasm"/>
    <property type="evidence" value="ECO:0007669"/>
    <property type="project" value="InterPro"/>
</dbReference>
<name>A0A177WMR0_BATDL</name>
<reference evidence="4 5" key="2">
    <citation type="submission" date="2016-05" db="EMBL/GenBank/DDBJ databases">
        <title>Lineage-specific infection strategies underlie the spectrum of fungal disease in amphibians.</title>
        <authorList>
            <person name="Cuomo C.A."/>
            <person name="Farrer R.A."/>
            <person name="James T."/>
            <person name="Longcore J."/>
            <person name="Birren B."/>
        </authorList>
    </citation>
    <scope>NUCLEOTIDE SEQUENCE [LARGE SCALE GENOMIC DNA]</scope>
    <source>
        <strain evidence="4 5">JEL423</strain>
    </source>
</reference>
<dbReference type="Gene3D" id="1.20.1270.60">
    <property type="entry name" value="Arfaptin homology (AH) domain/BAR domain"/>
    <property type="match status" value="1"/>
</dbReference>
<keyword evidence="1" id="KW-0175">Coiled coil</keyword>
<dbReference type="SMART" id="SM00721">
    <property type="entry name" value="BAR"/>
    <property type="match status" value="1"/>
</dbReference>
<dbReference type="EMBL" id="DS022305">
    <property type="protein sequence ID" value="OAJ40944.1"/>
    <property type="molecule type" value="Genomic_DNA"/>
</dbReference>
<dbReference type="InterPro" id="IPR018859">
    <property type="entry name" value="BAR_dom-cont"/>
</dbReference>